<dbReference type="OrthoDB" id="10412369at2759"/>
<organism evidence="1 2">
    <name type="scientific">Trichinella spiralis</name>
    <name type="common">Trichina worm</name>
    <dbReference type="NCBI Taxonomy" id="6334"/>
    <lineage>
        <taxon>Eukaryota</taxon>
        <taxon>Metazoa</taxon>
        <taxon>Ecdysozoa</taxon>
        <taxon>Nematoda</taxon>
        <taxon>Enoplea</taxon>
        <taxon>Dorylaimia</taxon>
        <taxon>Trichinellida</taxon>
        <taxon>Trichinellidae</taxon>
        <taxon>Trichinella</taxon>
    </lineage>
</organism>
<gene>
    <name evidence="1" type="ORF">T01_9178</name>
</gene>
<name>A0A0V1AHU8_TRISP</name>
<proteinExistence type="predicted"/>
<accession>A0A0V1AHU8</accession>
<sequence>MNVTAPTSTQSAIRRNIKQIQYLRMPHLERNDLNMTYHGAQNK</sequence>
<dbReference type="EMBL" id="JYDH01001744">
    <property type="protein sequence ID" value="KRY24418.1"/>
    <property type="molecule type" value="Genomic_DNA"/>
</dbReference>
<reference evidence="1 2" key="1">
    <citation type="submission" date="2015-01" db="EMBL/GenBank/DDBJ databases">
        <title>Evolution of Trichinella species and genotypes.</title>
        <authorList>
            <person name="Korhonen P.K."/>
            <person name="Edoardo P."/>
            <person name="Giuseppe L.R."/>
            <person name="Gasser R.B."/>
        </authorList>
    </citation>
    <scope>NUCLEOTIDE SEQUENCE [LARGE SCALE GENOMIC DNA]</scope>
    <source>
        <strain evidence="1">ISS3</strain>
    </source>
</reference>
<dbReference type="InParanoid" id="A0A0V1AHU8"/>
<dbReference type="AlphaFoldDB" id="A0A0V1AHU8"/>
<dbReference type="Proteomes" id="UP000054776">
    <property type="component" value="Unassembled WGS sequence"/>
</dbReference>
<protein>
    <submittedName>
        <fullName evidence="1">Uncharacterized protein</fullName>
    </submittedName>
</protein>
<keyword evidence="2" id="KW-1185">Reference proteome</keyword>
<evidence type="ECO:0000313" key="2">
    <source>
        <dbReference type="Proteomes" id="UP000054776"/>
    </source>
</evidence>
<evidence type="ECO:0000313" key="1">
    <source>
        <dbReference type="EMBL" id="KRY24418.1"/>
    </source>
</evidence>
<comment type="caution">
    <text evidence="1">The sequence shown here is derived from an EMBL/GenBank/DDBJ whole genome shotgun (WGS) entry which is preliminary data.</text>
</comment>